<feature type="region of interest" description="Disordered" evidence="5">
    <location>
        <begin position="487"/>
        <end position="508"/>
    </location>
</feature>
<feature type="transmembrane region" description="Helical" evidence="6">
    <location>
        <begin position="289"/>
        <end position="310"/>
    </location>
</feature>
<feature type="transmembrane region" description="Helical" evidence="6">
    <location>
        <begin position="462"/>
        <end position="480"/>
    </location>
</feature>
<evidence type="ECO:0000313" key="9">
    <source>
        <dbReference type="Proteomes" id="UP001056384"/>
    </source>
</evidence>
<dbReference type="InterPro" id="IPR036259">
    <property type="entry name" value="MFS_trans_sf"/>
</dbReference>
<accession>A0A9Q9AVS9</accession>
<dbReference type="GO" id="GO:0005886">
    <property type="term" value="C:plasma membrane"/>
    <property type="evidence" value="ECO:0007669"/>
    <property type="project" value="TreeGrafter"/>
</dbReference>
<feature type="transmembrane region" description="Helical" evidence="6">
    <location>
        <begin position="319"/>
        <end position="339"/>
    </location>
</feature>
<feature type="transmembrane region" description="Helical" evidence="6">
    <location>
        <begin position="83"/>
        <end position="102"/>
    </location>
</feature>
<dbReference type="SUPFAM" id="SSF103473">
    <property type="entry name" value="MFS general substrate transporter"/>
    <property type="match status" value="1"/>
</dbReference>
<dbReference type="GO" id="GO:0022857">
    <property type="term" value="F:transmembrane transporter activity"/>
    <property type="evidence" value="ECO:0007669"/>
    <property type="project" value="InterPro"/>
</dbReference>
<feature type="transmembrane region" description="Helical" evidence="6">
    <location>
        <begin position="57"/>
        <end position="77"/>
    </location>
</feature>
<feature type="transmembrane region" description="Helical" evidence="6">
    <location>
        <begin position="114"/>
        <end position="134"/>
    </location>
</feature>
<feature type="transmembrane region" description="Helical" evidence="6">
    <location>
        <begin position="146"/>
        <end position="166"/>
    </location>
</feature>
<feature type="transmembrane region" description="Helical" evidence="6">
    <location>
        <begin position="351"/>
        <end position="373"/>
    </location>
</feature>
<feature type="transmembrane region" description="Helical" evidence="6">
    <location>
        <begin position="385"/>
        <end position="403"/>
    </location>
</feature>
<dbReference type="Proteomes" id="UP001056384">
    <property type="component" value="Chromosome 4"/>
</dbReference>
<dbReference type="PANTHER" id="PTHR23501:SF158">
    <property type="entry name" value="TRANSPORTER, PUTATIVE (AFU_ORTHOLOGUE AFUA_5G14490)-RELATED"/>
    <property type="match status" value="1"/>
</dbReference>
<evidence type="ECO:0000256" key="1">
    <source>
        <dbReference type="ARBA" id="ARBA00004141"/>
    </source>
</evidence>
<dbReference type="AlphaFoldDB" id="A0A9Q9AVS9"/>
<organism evidence="8 9">
    <name type="scientific">Septoria linicola</name>
    <dbReference type="NCBI Taxonomy" id="215465"/>
    <lineage>
        <taxon>Eukaryota</taxon>
        <taxon>Fungi</taxon>
        <taxon>Dikarya</taxon>
        <taxon>Ascomycota</taxon>
        <taxon>Pezizomycotina</taxon>
        <taxon>Dothideomycetes</taxon>
        <taxon>Dothideomycetidae</taxon>
        <taxon>Mycosphaerellales</taxon>
        <taxon>Mycosphaerellaceae</taxon>
        <taxon>Septoria</taxon>
    </lineage>
</organism>
<proteinExistence type="predicted"/>
<evidence type="ECO:0000256" key="4">
    <source>
        <dbReference type="ARBA" id="ARBA00023136"/>
    </source>
</evidence>
<feature type="transmembrane region" description="Helical" evidence="6">
    <location>
        <begin position="250"/>
        <end position="269"/>
    </location>
</feature>
<dbReference type="InterPro" id="IPR020846">
    <property type="entry name" value="MFS_dom"/>
</dbReference>
<gene>
    <name evidence="8" type="ORF">Slin15195_G060500</name>
</gene>
<evidence type="ECO:0000256" key="3">
    <source>
        <dbReference type="ARBA" id="ARBA00022989"/>
    </source>
</evidence>
<dbReference type="EMBL" id="CP099421">
    <property type="protein sequence ID" value="USW52731.1"/>
    <property type="molecule type" value="Genomic_DNA"/>
</dbReference>
<dbReference type="PROSITE" id="PS50850">
    <property type="entry name" value="MFS"/>
    <property type="match status" value="1"/>
</dbReference>
<dbReference type="Gene3D" id="1.20.1720.10">
    <property type="entry name" value="Multidrug resistance protein D"/>
    <property type="match status" value="1"/>
</dbReference>
<dbReference type="InterPro" id="IPR011701">
    <property type="entry name" value="MFS"/>
</dbReference>
<evidence type="ECO:0000259" key="7">
    <source>
        <dbReference type="PROSITE" id="PS50850"/>
    </source>
</evidence>
<feature type="transmembrane region" description="Helical" evidence="6">
    <location>
        <begin position="25"/>
        <end position="45"/>
    </location>
</feature>
<evidence type="ECO:0000313" key="8">
    <source>
        <dbReference type="EMBL" id="USW52731.1"/>
    </source>
</evidence>
<feature type="domain" description="Major facilitator superfamily (MFS) profile" evidence="7">
    <location>
        <begin position="1"/>
        <end position="485"/>
    </location>
</feature>
<reference evidence="8" key="1">
    <citation type="submission" date="2022-06" db="EMBL/GenBank/DDBJ databases">
        <title>Complete genome sequences of two strains of the flax pathogen Septoria linicola.</title>
        <authorList>
            <person name="Lapalu N."/>
            <person name="Simon A."/>
            <person name="Demenou B."/>
            <person name="Paumier D."/>
            <person name="Guillot M.-P."/>
            <person name="Gout L."/>
            <person name="Valade R."/>
        </authorList>
    </citation>
    <scope>NUCLEOTIDE SEQUENCE</scope>
    <source>
        <strain evidence="8">SE15195</strain>
    </source>
</reference>
<keyword evidence="2 6" id="KW-0812">Transmembrane</keyword>
<dbReference type="Pfam" id="PF07690">
    <property type="entry name" value="MFS_1"/>
    <property type="match status" value="1"/>
</dbReference>
<evidence type="ECO:0000256" key="6">
    <source>
        <dbReference type="SAM" id="Phobius"/>
    </source>
</evidence>
<sequence>MFIAALDQTIIATAIPTITASLKSAAGYTWLGGAYLLANAIAGPLWTKGSDIWGRKLTLLAAVALFAAASLIAALATTTRMLIAARALQGTAGGGLFQLVAVTISDLFSIRERALYFGFMGDVWAVAGSAGPLLGGALAEKASWRYCFWINLPGCGLSFILLLVFLDVHNPRTKLKQGLGVIDWYGTACFLAFSALVLLGLNFGGGAFAWNSATVVCLLVVGSCMVGLTRYSERRLAQYPLMPMHIFKKLSNNAVILTAVGHSMISIGTEFYLPLYFQSVKQASPLRSGILLLPLICTAAITDIAAGILIHRTGRYKEFIICGVLLMTLGTGLCINLGTDTSLPEVIGFHIISGAGIALLFQTPMLAIHNTVAQSDVASAGSTLGFLRALATSVSVVLGGVVFQNSMNTQHSALVGAGLDPSTLDALSGDTAAANVDIVKTVGNALQKRAIKEAFAFSIRNIFIMYTSIAGMTVIASLFVKQRHMSTEHTETKTGIDNMSKRRVEEMS</sequence>
<protein>
    <submittedName>
        <fullName evidence="8">Major facilitator superfamily, MFS transporter superfamily</fullName>
    </submittedName>
</protein>
<keyword evidence="4 6" id="KW-0472">Membrane</keyword>
<evidence type="ECO:0000256" key="5">
    <source>
        <dbReference type="SAM" id="MobiDB-lite"/>
    </source>
</evidence>
<feature type="transmembrane region" description="Helical" evidence="6">
    <location>
        <begin position="207"/>
        <end position="229"/>
    </location>
</feature>
<dbReference type="Gene3D" id="1.20.1250.20">
    <property type="entry name" value="MFS general substrate transporter like domains"/>
    <property type="match status" value="1"/>
</dbReference>
<dbReference type="PANTHER" id="PTHR23501">
    <property type="entry name" value="MAJOR FACILITATOR SUPERFAMILY"/>
    <property type="match status" value="1"/>
</dbReference>
<keyword evidence="3 6" id="KW-1133">Transmembrane helix</keyword>
<keyword evidence="9" id="KW-1185">Reference proteome</keyword>
<feature type="transmembrane region" description="Helical" evidence="6">
    <location>
        <begin position="178"/>
        <end position="201"/>
    </location>
</feature>
<evidence type="ECO:0000256" key="2">
    <source>
        <dbReference type="ARBA" id="ARBA00022692"/>
    </source>
</evidence>
<name>A0A9Q9AVS9_9PEZI</name>
<comment type="subcellular location">
    <subcellularLocation>
        <location evidence="1">Membrane</location>
        <topology evidence="1">Multi-pass membrane protein</topology>
    </subcellularLocation>
</comment>